<comment type="caution">
    <text evidence="1">The sequence shown here is derived from an EMBL/GenBank/DDBJ whole genome shotgun (WGS) entry which is preliminary data.</text>
</comment>
<organism evidence="1 2">
    <name type="scientific">Catharanthus roseus</name>
    <name type="common">Madagascar periwinkle</name>
    <name type="synonym">Vinca rosea</name>
    <dbReference type="NCBI Taxonomy" id="4058"/>
    <lineage>
        <taxon>Eukaryota</taxon>
        <taxon>Viridiplantae</taxon>
        <taxon>Streptophyta</taxon>
        <taxon>Embryophyta</taxon>
        <taxon>Tracheophyta</taxon>
        <taxon>Spermatophyta</taxon>
        <taxon>Magnoliopsida</taxon>
        <taxon>eudicotyledons</taxon>
        <taxon>Gunneridae</taxon>
        <taxon>Pentapetalae</taxon>
        <taxon>asterids</taxon>
        <taxon>lamiids</taxon>
        <taxon>Gentianales</taxon>
        <taxon>Apocynaceae</taxon>
        <taxon>Rauvolfioideae</taxon>
        <taxon>Vinceae</taxon>
        <taxon>Catharanthinae</taxon>
        <taxon>Catharanthus</taxon>
    </lineage>
</organism>
<dbReference type="Proteomes" id="UP001060085">
    <property type="component" value="Linkage Group LG01"/>
</dbReference>
<accession>A0ACC0CED0</accession>
<sequence length="683" mass="75835">MPSKLKKAIGAVKDQTSIGLAKVASNNTSNLEVAVLKATTHDDVPIEDRYVHEILQLVSSNKLYAAACARAIGKRIGRTRNWIVALKSLMLVLRIFQDGDPYFPREVLHAMKRGAKILNLSSFRDDSNSSPWDFTAFVRTFALYLDERLDCFLTGKLQRRYTHKLRESPRSSSSRSRRGNEPVRDMKPAMLLDRISYWQRLLERAIATRPTGAAKMNYLVQISLYSVVQESFDLYKDISDGLALLLDSFFHLQYQNCVSAFQTCVKASKQFEELSAFYSLCKSIGVGRSSEYPSVQTISEELIETLQEFLKDQSSFPASNYMRSQNRVLLLPAPINVNSRPGRQDSYGGQSDYSVTTDGGYSEVTSENASSHCTSLEDLISATEILGAIPPSISIDLEAYNCDQFEQNSKRDSTFNGLSDTGSTRSLPVSSSIGDLVSLDDWPIEEEEEGEEKEEEEETAAEQKQEQSREQQQVESSSTTFAIGWELALAESITPNAAANPTFDAFSEEEEEKAHKQEENGSPPNPNPNPPSGNGWELALVVPSDPQPTTSSPYGQFFSPHPIPPSSSHHYNPFLQDTTTPELSSTVDFQMGFADANSQPTFGSVPTFQASFPAPTFQATPPTFSANNPNSTTIAPTDVQNDPFAAFSCDQQLFSGSMNQQNFLHEQQLWLQNQNKIIAKHIA</sequence>
<evidence type="ECO:0000313" key="1">
    <source>
        <dbReference type="EMBL" id="KAI5683250.1"/>
    </source>
</evidence>
<name>A0ACC0CED0_CATRO</name>
<proteinExistence type="predicted"/>
<gene>
    <name evidence="1" type="ORF">M9H77_04478</name>
</gene>
<dbReference type="EMBL" id="CM044701">
    <property type="protein sequence ID" value="KAI5683250.1"/>
    <property type="molecule type" value="Genomic_DNA"/>
</dbReference>
<keyword evidence="2" id="KW-1185">Reference proteome</keyword>
<evidence type="ECO:0000313" key="2">
    <source>
        <dbReference type="Proteomes" id="UP001060085"/>
    </source>
</evidence>
<protein>
    <submittedName>
        <fullName evidence="1">Uncharacterized protein</fullName>
    </submittedName>
</protein>
<reference evidence="2" key="1">
    <citation type="journal article" date="2023" name="Nat. Plants">
        <title>Single-cell RNA sequencing provides a high-resolution roadmap for understanding the multicellular compartmentation of specialized metabolism.</title>
        <authorList>
            <person name="Sun S."/>
            <person name="Shen X."/>
            <person name="Li Y."/>
            <person name="Li Y."/>
            <person name="Wang S."/>
            <person name="Li R."/>
            <person name="Zhang H."/>
            <person name="Shen G."/>
            <person name="Guo B."/>
            <person name="Wei J."/>
            <person name="Xu J."/>
            <person name="St-Pierre B."/>
            <person name="Chen S."/>
            <person name="Sun C."/>
        </authorList>
    </citation>
    <scope>NUCLEOTIDE SEQUENCE [LARGE SCALE GENOMIC DNA]</scope>
</reference>